<dbReference type="Gene3D" id="3.40.50.1820">
    <property type="entry name" value="alpha/beta hydrolase"/>
    <property type="match status" value="1"/>
</dbReference>
<organism evidence="1 2">
    <name type="scientific">Staphylococcus lugdunensis</name>
    <dbReference type="NCBI Taxonomy" id="28035"/>
    <lineage>
        <taxon>Bacteria</taxon>
        <taxon>Bacillati</taxon>
        <taxon>Bacillota</taxon>
        <taxon>Bacilli</taxon>
        <taxon>Bacillales</taxon>
        <taxon>Staphylococcaceae</taxon>
        <taxon>Staphylococcus</taxon>
    </lineage>
</organism>
<name>A0A4V2KVW1_STALU</name>
<evidence type="ECO:0000313" key="1">
    <source>
        <dbReference type="EMBL" id="TBW73092.1"/>
    </source>
</evidence>
<gene>
    <name evidence="1" type="ORF">EQ812_04410</name>
</gene>
<evidence type="ECO:0000313" key="2">
    <source>
        <dbReference type="Proteomes" id="UP000293637"/>
    </source>
</evidence>
<evidence type="ECO:0008006" key="3">
    <source>
        <dbReference type="Google" id="ProtNLM"/>
    </source>
</evidence>
<dbReference type="SUPFAM" id="SSF53474">
    <property type="entry name" value="alpha/beta-Hydrolases"/>
    <property type="match status" value="1"/>
</dbReference>
<dbReference type="AlphaFoldDB" id="A0A4V2KVW1"/>
<protein>
    <recommendedName>
        <fullName evidence="3">Cytosolic protein</fullName>
    </recommendedName>
</protein>
<proteinExistence type="predicted"/>
<dbReference type="RefSeq" id="WP_002492132.1">
    <property type="nucleotide sequence ID" value="NZ_AP021848.1"/>
</dbReference>
<accession>A0A4V2KVW1</accession>
<dbReference type="InterPro" id="IPR029058">
    <property type="entry name" value="AB_hydrolase_fold"/>
</dbReference>
<comment type="caution">
    <text evidence="1">The sequence shown here is derived from an EMBL/GenBank/DDBJ whole genome shotgun (WGS) entry which is preliminary data.</text>
</comment>
<sequence length="454" mass="51816">MMKTDYQIKSGNITSNSEETSAISKISYEIENANDNGLKRQKVKQQIDKLKEYNKFPKNLKYIDSYTDPLTGTTATAFLNKDTGKVTVGMTGTNIHDEVLKKAASSVFRRRSEFTTQDFVDAFESVKDIGADLNIALHSVTDKDLRYRNTQQFIENLQKYYDIDTITGHSLGGRDAIILGISNHIKNVIVYNPAPLTVKNLRKHLPFSFKEDMNDQEIEDLVRNYDGNILRIISDEDWLDNSVKGLEHITAGNKLIIKNGEGHSIDGFLKKFAQEMIKSELRKLKVYQEENNKIFKLAINKTENRLEKVNLLRMNWIQVNGGILSSSQQKVLENLTALSIAEGLSQLIKEESQRLEKVYQEMSRKFSENWKESEKSGVEIGSHLSYHQVLSALDAGNITEHRLETHPKRKISNKLKQLKDVSRDYNDYIAKIKKSIREIVANDQILANQISGII</sequence>
<dbReference type="GeneID" id="58090300"/>
<dbReference type="EMBL" id="SCHB01000002">
    <property type="protein sequence ID" value="TBW73092.1"/>
    <property type="molecule type" value="Genomic_DNA"/>
</dbReference>
<dbReference type="Proteomes" id="UP000293637">
    <property type="component" value="Unassembled WGS sequence"/>
</dbReference>
<reference evidence="1 2" key="1">
    <citation type="journal article" date="2019" name="Sci. Transl. Med.">
        <title>Quorum sensing between bacterial species on the skin protects against epidermal injury in atopic dermatitis.</title>
        <authorList>
            <person name="Williams M.R."/>
        </authorList>
    </citation>
    <scope>NUCLEOTIDE SEQUENCE [LARGE SCALE GENOMIC DNA]</scope>
    <source>
        <strain evidence="1 2">E7</strain>
    </source>
</reference>